<keyword evidence="1" id="KW-0472">Membrane</keyword>
<evidence type="ECO:0000256" key="1">
    <source>
        <dbReference type="SAM" id="Phobius"/>
    </source>
</evidence>
<name>A0A0R2IQA8_9LACO</name>
<accession>A0A0R2IQA8</accession>
<keyword evidence="3" id="KW-1185">Reference proteome</keyword>
<dbReference type="PATRIC" id="fig|319652.3.peg.926"/>
<dbReference type="OrthoDB" id="2249491at2"/>
<evidence type="ECO:0000313" key="3">
    <source>
        <dbReference type="Proteomes" id="UP000051568"/>
    </source>
</evidence>
<gene>
    <name evidence="2" type="ORF">IV80_GL000919</name>
</gene>
<comment type="caution">
    <text evidence="2">The sequence shown here is derived from an EMBL/GenBank/DDBJ whole genome shotgun (WGS) entry which is preliminary data.</text>
</comment>
<organism evidence="2 3">
    <name type="scientific">Pediococcus cellicola</name>
    <dbReference type="NCBI Taxonomy" id="319652"/>
    <lineage>
        <taxon>Bacteria</taxon>
        <taxon>Bacillati</taxon>
        <taxon>Bacillota</taxon>
        <taxon>Bacilli</taxon>
        <taxon>Lactobacillales</taxon>
        <taxon>Lactobacillaceae</taxon>
        <taxon>Pediococcus</taxon>
    </lineage>
</organism>
<keyword evidence="1" id="KW-0812">Transmembrane</keyword>
<evidence type="ECO:0000313" key="2">
    <source>
        <dbReference type="EMBL" id="KRN67379.1"/>
    </source>
</evidence>
<keyword evidence="1" id="KW-1133">Transmembrane helix</keyword>
<dbReference type="InterPro" id="IPR032083">
    <property type="entry name" value="DUF4811"/>
</dbReference>
<evidence type="ECO:0008006" key="4">
    <source>
        <dbReference type="Google" id="ProtNLM"/>
    </source>
</evidence>
<protein>
    <recommendedName>
        <fullName evidence="4">DUF4811 domain-containing protein</fullName>
    </recommendedName>
</protein>
<feature type="transmembrane region" description="Helical" evidence="1">
    <location>
        <begin position="27"/>
        <end position="46"/>
    </location>
</feature>
<proteinExistence type="predicted"/>
<dbReference type="Pfam" id="PF16069">
    <property type="entry name" value="DUF4811"/>
    <property type="match status" value="1"/>
</dbReference>
<dbReference type="STRING" id="319652.IV80_GL000919"/>
<dbReference type="EMBL" id="JQBR01000002">
    <property type="protein sequence ID" value="KRN67379.1"/>
    <property type="molecule type" value="Genomic_DNA"/>
</dbReference>
<dbReference type="Proteomes" id="UP000051568">
    <property type="component" value="Unassembled WGS sequence"/>
</dbReference>
<dbReference type="RefSeq" id="WP_057749366.1">
    <property type="nucleotide sequence ID" value="NZ_BJVH01000013.1"/>
</dbReference>
<reference evidence="2 3" key="1">
    <citation type="journal article" date="2015" name="Genome Announc.">
        <title>Expanding the biotechnology potential of lactobacilli through comparative genomics of 213 strains and associated genera.</title>
        <authorList>
            <person name="Sun Z."/>
            <person name="Harris H.M."/>
            <person name="McCann A."/>
            <person name="Guo C."/>
            <person name="Argimon S."/>
            <person name="Zhang W."/>
            <person name="Yang X."/>
            <person name="Jeffery I.B."/>
            <person name="Cooney J.C."/>
            <person name="Kagawa T.F."/>
            <person name="Liu W."/>
            <person name="Song Y."/>
            <person name="Salvetti E."/>
            <person name="Wrobel A."/>
            <person name="Rasinkangas P."/>
            <person name="Parkhill J."/>
            <person name="Rea M.C."/>
            <person name="O'Sullivan O."/>
            <person name="Ritari J."/>
            <person name="Douillard F.P."/>
            <person name="Paul Ross R."/>
            <person name="Yang R."/>
            <person name="Briner A.E."/>
            <person name="Felis G.E."/>
            <person name="de Vos W.M."/>
            <person name="Barrangou R."/>
            <person name="Klaenhammer T.R."/>
            <person name="Caufield P.W."/>
            <person name="Cui Y."/>
            <person name="Zhang H."/>
            <person name="O'Toole P.W."/>
        </authorList>
    </citation>
    <scope>NUCLEOTIDE SEQUENCE [LARGE SCALE GENOMIC DNA]</scope>
    <source>
        <strain evidence="2 3">DSM 17757</strain>
    </source>
</reference>
<sequence length="170" mass="19634">MIVVFLFIGTVLLACSMIFMRRGINKFIWVLVGLVISVGSVVLMTLNYNTYLGMKEVQQTQTYPLTSSVKGKHVLLYRQLGTKNERIYYYATNPLQQKLAKTNPSTGNVTLKQKAKLNQVKITRTTRVYRNEEWRLLFGNGVANHQFVSQDYEFHLLPGWKLQKVAEQKQ</sequence>
<dbReference type="AlphaFoldDB" id="A0A0R2IQA8"/>